<feature type="transmembrane region" description="Helical" evidence="5">
    <location>
        <begin position="6"/>
        <end position="23"/>
    </location>
</feature>
<gene>
    <name evidence="6" type="ORF">ATL42_2818</name>
</gene>
<accession>A0A2A9E751</accession>
<keyword evidence="4 5" id="KW-0472">Membrane</keyword>
<feature type="transmembrane region" description="Helical" evidence="5">
    <location>
        <begin position="178"/>
        <end position="200"/>
    </location>
</feature>
<name>A0A2A9E751_9MICO</name>
<dbReference type="InterPro" id="IPR039020">
    <property type="entry name" value="PaxB-like"/>
</dbReference>
<keyword evidence="7" id="KW-1185">Reference proteome</keyword>
<dbReference type="PANTHER" id="PTHR42038:SF2">
    <property type="entry name" value="TERPENE CYCLASE AUSL"/>
    <property type="match status" value="1"/>
</dbReference>
<evidence type="ECO:0000313" key="7">
    <source>
        <dbReference type="Proteomes" id="UP000225548"/>
    </source>
</evidence>
<dbReference type="PANTHER" id="PTHR42038">
    <property type="match status" value="1"/>
</dbReference>
<feature type="transmembrane region" description="Helical" evidence="5">
    <location>
        <begin position="155"/>
        <end position="172"/>
    </location>
</feature>
<reference evidence="6 7" key="1">
    <citation type="submission" date="2017-10" db="EMBL/GenBank/DDBJ databases">
        <title>Sequencing the genomes of 1000 actinobacteria strains.</title>
        <authorList>
            <person name="Klenk H.-P."/>
        </authorList>
    </citation>
    <scope>NUCLEOTIDE SEQUENCE [LARGE SCALE GENOMIC DNA]</scope>
    <source>
        <strain evidence="6 7">DSM 18966</strain>
    </source>
</reference>
<sequence>MSTGLTILSGLAWTIVYIEAIRLGFKHRTYAMPVAALGLNIAWETIYAAVEISNGGSIQGVSNLVWALADVAIVYTFFRFGRSELPMLVPRWLFVTWGAGILVVGYVVQWLFIVEFGLYLAPRYAAFLQNALMSGLFIAFFVARRGARGQSLTLGVAKWLGTLAPTMLFGVVKGFDPFILGLGLICSVLDLAYIGLLVWARRVPLTISPTVPAGERAAPQG</sequence>
<dbReference type="GO" id="GO:0016020">
    <property type="term" value="C:membrane"/>
    <property type="evidence" value="ECO:0007669"/>
    <property type="project" value="UniProtKB-SubCell"/>
</dbReference>
<evidence type="ECO:0000313" key="6">
    <source>
        <dbReference type="EMBL" id="PFG34887.1"/>
    </source>
</evidence>
<keyword evidence="3 5" id="KW-1133">Transmembrane helix</keyword>
<protein>
    <submittedName>
        <fullName evidence="6">Uncharacterized protein</fullName>
    </submittedName>
</protein>
<feature type="transmembrane region" description="Helical" evidence="5">
    <location>
        <begin position="61"/>
        <end position="80"/>
    </location>
</feature>
<dbReference type="GO" id="GO:0016829">
    <property type="term" value="F:lyase activity"/>
    <property type="evidence" value="ECO:0007669"/>
    <property type="project" value="InterPro"/>
</dbReference>
<dbReference type="RefSeq" id="WP_098455849.1">
    <property type="nucleotide sequence ID" value="NZ_PDJG01000001.1"/>
</dbReference>
<evidence type="ECO:0000256" key="5">
    <source>
        <dbReference type="SAM" id="Phobius"/>
    </source>
</evidence>
<dbReference type="AlphaFoldDB" id="A0A2A9E751"/>
<feature type="transmembrane region" description="Helical" evidence="5">
    <location>
        <begin position="92"/>
        <end position="112"/>
    </location>
</feature>
<proteinExistence type="predicted"/>
<comment type="subcellular location">
    <subcellularLocation>
        <location evidence="1">Membrane</location>
        <topology evidence="1">Multi-pass membrane protein</topology>
    </subcellularLocation>
</comment>
<dbReference type="OrthoDB" id="7825963at2"/>
<feature type="transmembrane region" description="Helical" evidence="5">
    <location>
        <begin position="124"/>
        <end position="143"/>
    </location>
</feature>
<feature type="transmembrane region" description="Helical" evidence="5">
    <location>
        <begin position="30"/>
        <end position="49"/>
    </location>
</feature>
<evidence type="ECO:0000256" key="4">
    <source>
        <dbReference type="ARBA" id="ARBA00023136"/>
    </source>
</evidence>
<evidence type="ECO:0000256" key="2">
    <source>
        <dbReference type="ARBA" id="ARBA00022692"/>
    </source>
</evidence>
<dbReference type="Pfam" id="PF25129">
    <property type="entry name" value="Pyr4-TMTC"/>
    <property type="match status" value="1"/>
</dbReference>
<organism evidence="6 7">
    <name type="scientific">Sanguibacter antarcticus</name>
    <dbReference type="NCBI Taxonomy" id="372484"/>
    <lineage>
        <taxon>Bacteria</taxon>
        <taxon>Bacillati</taxon>
        <taxon>Actinomycetota</taxon>
        <taxon>Actinomycetes</taxon>
        <taxon>Micrococcales</taxon>
        <taxon>Sanguibacteraceae</taxon>
        <taxon>Sanguibacter</taxon>
    </lineage>
</organism>
<comment type="caution">
    <text evidence="6">The sequence shown here is derived from an EMBL/GenBank/DDBJ whole genome shotgun (WGS) entry which is preliminary data.</text>
</comment>
<dbReference type="EMBL" id="PDJG01000001">
    <property type="protein sequence ID" value="PFG34887.1"/>
    <property type="molecule type" value="Genomic_DNA"/>
</dbReference>
<evidence type="ECO:0000256" key="1">
    <source>
        <dbReference type="ARBA" id="ARBA00004141"/>
    </source>
</evidence>
<dbReference type="Proteomes" id="UP000225548">
    <property type="component" value="Unassembled WGS sequence"/>
</dbReference>
<evidence type="ECO:0000256" key="3">
    <source>
        <dbReference type="ARBA" id="ARBA00022989"/>
    </source>
</evidence>
<keyword evidence="2 5" id="KW-0812">Transmembrane</keyword>